<name>A0A0E9XRQ6_ANGAN</name>
<feature type="region of interest" description="Disordered" evidence="1">
    <location>
        <begin position="1"/>
        <end position="20"/>
    </location>
</feature>
<organism evidence="2">
    <name type="scientific">Anguilla anguilla</name>
    <name type="common">European freshwater eel</name>
    <name type="synonym">Muraena anguilla</name>
    <dbReference type="NCBI Taxonomy" id="7936"/>
    <lineage>
        <taxon>Eukaryota</taxon>
        <taxon>Metazoa</taxon>
        <taxon>Chordata</taxon>
        <taxon>Craniata</taxon>
        <taxon>Vertebrata</taxon>
        <taxon>Euteleostomi</taxon>
        <taxon>Actinopterygii</taxon>
        <taxon>Neopterygii</taxon>
        <taxon>Teleostei</taxon>
        <taxon>Anguilliformes</taxon>
        <taxon>Anguillidae</taxon>
        <taxon>Anguilla</taxon>
    </lineage>
</organism>
<evidence type="ECO:0000256" key="1">
    <source>
        <dbReference type="SAM" id="MobiDB-lite"/>
    </source>
</evidence>
<dbReference type="AlphaFoldDB" id="A0A0E9XRQ6"/>
<protein>
    <submittedName>
        <fullName evidence="2">Uncharacterized protein</fullName>
    </submittedName>
</protein>
<reference evidence="2" key="2">
    <citation type="journal article" date="2015" name="Fish Shellfish Immunol.">
        <title>Early steps in the European eel (Anguilla anguilla)-Vibrio vulnificus interaction in the gills: Role of the RtxA13 toxin.</title>
        <authorList>
            <person name="Callol A."/>
            <person name="Pajuelo D."/>
            <person name="Ebbesson L."/>
            <person name="Teles M."/>
            <person name="MacKenzie S."/>
            <person name="Amaro C."/>
        </authorList>
    </citation>
    <scope>NUCLEOTIDE SEQUENCE</scope>
</reference>
<sequence>MSFSAASMSGPGRDETGQNFIMTSHSSHRCTSVSGTFAATLSTKVL</sequence>
<evidence type="ECO:0000313" key="2">
    <source>
        <dbReference type="EMBL" id="JAI05423.1"/>
    </source>
</evidence>
<reference evidence="2" key="1">
    <citation type="submission" date="2014-11" db="EMBL/GenBank/DDBJ databases">
        <authorList>
            <person name="Amaro Gonzalez C."/>
        </authorList>
    </citation>
    <scope>NUCLEOTIDE SEQUENCE</scope>
</reference>
<dbReference type="EMBL" id="GBXM01003155">
    <property type="protein sequence ID" value="JAI05423.1"/>
    <property type="molecule type" value="Transcribed_RNA"/>
</dbReference>
<proteinExistence type="predicted"/>
<accession>A0A0E9XRQ6</accession>